<name>A0A1V2L2J3_CYBFA</name>
<dbReference type="AlphaFoldDB" id="A0A1V2L2J3"/>
<dbReference type="Proteomes" id="UP000189513">
    <property type="component" value="Unassembled WGS sequence"/>
</dbReference>
<organism evidence="1 2">
    <name type="scientific">Cyberlindnera fabianii</name>
    <name type="common">Yeast</name>
    <name type="synonym">Hansenula fabianii</name>
    <dbReference type="NCBI Taxonomy" id="36022"/>
    <lineage>
        <taxon>Eukaryota</taxon>
        <taxon>Fungi</taxon>
        <taxon>Dikarya</taxon>
        <taxon>Ascomycota</taxon>
        <taxon>Saccharomycotina</taxon>
        <taxon>Saccharomycetes</taxon>
        <taxon>Phaffomycetales</taxon>
        <taxon>Phaffomycetaceae</taxon>
        <taxon>Cyberlindnera</taxon>
    </lineage>
</organism>
<dbReference type="EMBL" id="MPUK01000008">
    <property type="protein sequence ID" value="ONH66112.1"/>
    <property type="molecule type" value="Genomic_DNA"/>
</dbReference>
<evidence type="ECO:0000313" key="2">
    <source>
        <dbReference type="Proteomes" id="UP000189513"/>
    </source>
</evidence>
<reference evidence="2" key="1">
    <citation type="journal article" date="2017" name="Genome Announc.">
        <title>Genome sequences of Cyberlindnera fabianii 65, Pichia kudriavzevii 129, and Saccharomyces cerevisiae 131 isolated from fermented masau fruits in Zimbabwe.</title>
        <authorList>
            <person name="van Rijswijck I.M.H."/>
            <person name="Derks M.F.L."/>
            <person name="Abee T."/>
            <person name="de Ridder D."/>
            <person name="Smid E.J."/>
        </authorList>
    </citation>
    <scope>NUCLEOTIDE SEQUENCE [LARGE SCALE GENOMIC DNA]</scope>
    <source>
        <strain evidence="2">65</strain>
    </source>
</reference>
<proteinExistence type="predicted"/>
<keyword evidence="2" id="KW-1185">Reference proteome</keyword>
<accession>A0A1V2L2J3</accession>
<gene>
    <name evidence="1" type="ORF">BON22_4095</name>
</gene>
<dbReference type="VEuPathDB" id="FungiDB:BON22_4095"/>
<sequence>MATRAPTRRRTTFTEATDRSLLKNVLRFKPYAVKSRKRGKVWEVVINSIIEDCKEVRADASMAVMVKSFKYRYHRLRQAWLKKEHMSKPVVDLHQKLDVDTAKYDDNDDDQFKELVSPELNAAITRALGPAMMAETPSSLSTQQLTFDTPTTSGMMITRPDGLQLQKDYIALQRRQVELMEEDMRWKWEFLKVLKEKQIDEATLNLVAGSLSLVPNTGADTALRYDGELVEKGS</sequence>
<evidence type="ECO:0000313" key="1">
    <source>
        <dbReference type="EMBL" id="ONH66112.1"/>
    </source>
</evidence>
<comment type="caution">
    <text evidence="1">The sequence shown here is derived from an EMBL/GenBank/DDBJ whole genome shotgun (WGS) entry which is preliminary data.</text>
</comment>
<protein>
    <submittedName>
        <fullName evidence="1">Uncharacterized protein</fullName>
    </submittedName>
</protein>